<dbReference type="OrthoDB" id="7061817at2"/>
<feature type="chain" id="PRO_5016463855" description="Lipoprotein" evidence="1">
    <location>
        <begin position="26"/>
        <end position="276"/>
    </location>
</feature>
<evidence type="ECO:0000313" key="2">
    <source>
        <dbReference type="EMBL" id="PXV70361.1"/>
    </source>
</evidence>
<keyword evidence="1" id="KW-0732">Signal</keyword>
<proteinExistence type="predicted"/>
<comment type="caution">
    <text evidence="2">The sequence shown here is derived from an EMBL/GenBank/DDBJ whole genome shotgun (WGS) entry which is preliminary data.</text>
</comment>
<gene>
    <name evidence="2" type="ORF">C8D93_102213</name>
</gene>
<dbReference type="EMBL" id="QICN01000002">
    <property type="protein sequence ID" value="PXV70361.1"/>
    <property type="molecule type" value="Genomic_DNA"/>
</dbReference>
<reference evidence="2 3" key="1">
    <citation type="submission" date="2018-04" db="EMBL/GenBank/DDBJ databases">
        <title>Genomic Encyclopedia of Type Strains, Phase IV (KMG-IV): sequencing the most valuable type-strain genomes for metagenomic binning, comparative biology and taxonomic classification.</title>
        <authorList>
            <person name="Goeker M."/>
        </authorList>
    </citation>
    <scope>NUCLEOTIDE SEQUENCE [LARGE SCALE GENOMIC DNA]</scope>
    <source>
        <strain evidence="2 3">DSM 104150</strain>
    </source>
</reference>
<dbReference type="PROSITE" id="PS51257">
    <property type="entry name" value="PROKAR_LIPOPROTEIN"/>
    <property type="match status" value="1"/>
</dbReference>
<accession>A0A318ED14</accession>
<sequence>MKTSMKYQSALLAVLLAAGLAGCQADSDIAGLGGDVVEDCGADGECGTDDDNGAFGPNDGSVESPIFVDSDGDGIAETPVAEGLGFVCEARAPSGSSTIVGSGGLVGGPLTDLLNLLGGDSLTSLLNSVTSPDNVIDGQLSTFATFTTTLGGLGLLNSVDLNVLFPGSMNLVGSYAVFGISFPGGTVDLSLADQVTVSTFLGSDEQEQVVLTRVILDLLGQNLLGGEPVWFGLQATKNYDRVAISVTSALLSVNVGEQLHVHELCPGGRFVTPPTG</sequence>
<evidence type="ECO:0000256" key="1">
    <source>
        <dbReference type="SAM" id="SignalP"/>
    </source>
</evidence>
<evidence type="ECO:0000313" key="3">
    <source>
        <dbReference type="Proteomes" id="UP000248330"/>
    </source>
</evidence>
<evidence type="ECO:0008006" key="4">
    <source>
        <dbReference type="Google" id="ProtNLM"/>
    </source>
</evidence>
<keyword evidence="3" id="KW-1185">Reference proteome</keyword>
<dbReference type="Proteomes" id="UP000248330">
    <property type="component" value="Unassembled WGS sequence"/>
</dbReference>
<organism evidence="2 3">
    <name type="scientific">Sinimarinibacterium flocculans</name>
    <dbReference type="NCBI Taxonomy" id="985250"/>
    <lineage>
        <taxon>Bacteria</taxon>
        <taxon>Pseudomonadati</taxon>
        <taxon>Pseudomonadota</taxon>
        <taxon>Gammaproteobacteria</taxon>
        <taxon>Nevskiales</taxon>
        <taxon>Nevskiaceae</taxon>
        <taxon>Sinimarinibacterium</taxon>
    </lineage>
</organism>
<feature type="signal peptide" evidence="1">
    <location>
        <begin position="1"/>
        <end position="25"/>
    </location>
</feature>
<dbReference type="AlphaFoldDB" id="A0A318ED14"/>
<dbReference type="RefSeq" id="WP_110264031.1">
    <property type="nucleotide sequence ID" value="NZ_CAWNXA010000002.1"/>
</dbReference>
<protein>
    <recommendedName>
        <fullName evidence="4">Lipoprotein</fullName>
    </recommendedName>
</protein>
<name>A0A318ED14_9GAMM</name>